<organism evidence="8">
    <name type="scientific">uncultured bacterium Contig4</name>
    <dbReference type="NCBI Taxonomy" id="1393569"/>
    <lineage>
        <taxon>Bacteria</taxon>
        <taxon>environmental samples</taxon>
    </lineage>
</organism>
<dbReference type="PANTHER" id="PTHR30620:SF16">
    <property type="entry name" value="LYSOSOMAL BETA GLUCOSIDASE"/>
    <property type="match status" value="1"/>
</dbReference>
<feature type="domain" description="Glycoside hydrolase family 3 N-terminal" evidence="7">
    <location>
        <begin position="119"/>
        <end position="375"/>
    </location>
</feature>
<dbReference type="PRINTS" id="PR00133">
    <property type="entry name" value="GLHYDRLASE3"/>
</dbReference>
<keyword evidence="4" id="KW-0732">Signal</keyword>
<dbReference type="PANTHER" id="PTHR30620">
    <property type="entry name" value="PERIPLASMIC BETA-GLUCOSIDASE-RELATED"/>
    <property type="match status" value="1"/>
</dbReference>
<evidence type="ECO:0000256" key="3">
    <source>
        <dbReference type="ARBA" id="ARBA00012744"/>
    </source>
</evidence>
<proteinExistence type="inferred from homology"/>
<evidence type="ECO:0000256" key="2">
    <source>
        <dbReference type="ARBA" id="ARBA00005336"/>
    </source>
</evidence>
<comment type="similarity">
    <text evidence="2">Belongs to the glycosyl hydrolase 3 family.</text>
</comment>
<evidence type="ECO:0000256" key="1">
    <source>
        <dbReference type="ARBA" id="ARBA00000448"/>
    </source>
</evidence>
<evidence type="ECO:0000256" key="6">
    <source>
        <dbReference type="ARBA" id="ARBA00023295"/>
    </source>
</evidence>
<dbReference type="GO" id="GO:0009251">
    <property type="term" value="P:glucan catabolic process"/>
    <property type="evidence" value="ECO:0007669"/>
    <property type="project" value="TreeGrafter"/>
</dbReference>
<dbReference type="EMBL" id="KC246817">
    <property type="protein sequence ID" value="AHF25063.1"/>
    <property type="molecule type" value="Genomic_DNA"/>
</dbReference>
<evidence type="ECO:0000256" key="5">
    <source>
        <dbReference type="ARBA" id="ARBA00022801"/>
    </source>
</evidence>
<accession>W0FJP1</accession>
<sequence>MGWTKETTAYGVLVRNEGGKNLGIAGDVPVLEKDGFAFKDLARTGELLPYEDWRLDAETRAADLAGRLSREEIAGLMLYSSHQMVPFTGPGPFSDTYGGETFDPRKHGDADLTDGQLRFLKQDHIRHVLQMSVKSARVSAQWSNNLQKVCEEEPWGIPVNISTDPRHGATAAGAEFRTAGSDVSKWPEGIGMAAAGDPELVRRFAQVAAKEYRALGITTALGPQIDLSTEPRWMRLEDTLGSDPEKVIPMVKAYCDGMQTTEGSPDGWGADSVITMVKHWPGGGTGEGGRDAHYPYGCFAVYPSGQFEQHLRPFTEAAFRLDGPTGKAGAVMPYYTVSWLEGHEKVGNSYNEYILKELLREKYAYDGVVCTDWGITGDPDPSIDSFGSRCYGVNELTEAERHLRIILNGVDQFGGNNRAQPVLDAWRIGEEKYGAAFMDERMRLSAKRLLTGMFRVGLFENPYLDPEESEWIVGCAAFVKEGLAAQARSAVMLRKAGLPLREGMKVWIPRRTLRARKNFVRMMMPEETPDPLAGFDCTPWCIRTETPEEADAAIVFMESPLSDPYDPEDRAGGGNGYRPLTLQYRPYTAAEARAVSIAGGDFREDFTNRSYRGKTNVCINEKDLDNLEEARCRMGSKPVIVCMHMHNPTVPAEWEGKADGVLVHFGCSLPVQMDILFGRQEAGGRLPYNLPASMAAVEKHGEDDTEGPEPYVCKDGSVWETGYADGETR</sequence>
<evidence type="ECO:0000256" key="4">
    <source>
        <dbReference type="ARBA" id="ARBA00022729"/>
    </source>
</evidence>
<dbReference type="Gene3D" id="3.40.50.1700">
    <property type="entry name" value="Glycoside hydrolase family 3 C-terminal domain"/>
    <property type="match status" value="1"/>
</dbReference>
<dbReference type="GO" id="GO:0008422">
    <property type="term" value="F:beta-glucosidase activity"/>
    <property type="evidence" value="ECO:0007669"/>
    <property type="project" value="UniProtKB-EC"/>
</dbReference>
<dbReference type="InterPro" id="IPR001764">
    <property type="entry name" value="Glyco_hydro_3_N"/>
</dbReference>
<comment type="catalytic activity">
    <reaction evidence="1">
        <text>Hydrolysis of terminal, non-reducing beta-D-glucosyl residues with release of beta-D-glucose.</text>
        <dbReference type="EC" id="3.2.1.21"/>
    </reaction>
</comment>
<dbReference type="Pfam" id="PF00933">
    <property type="entry name" value="Glyco_hydro_3"/>
    <property type="match status" value="1"/>
</dbReference>
<protein>
    <recommendedName>
        <fullName evidence="3">beta-glucosidase</fullName>
        <ecNumber evidence="3">3.2.1.21</ecNumber>
    </recommendedName>
</protein>
<name>W0FJP1_9BACT</name>
<dbReference type="AlphaFoldDB" id="W0FJP1"/>
<dbReference type="InterPro" id="IPR017853">
    <property type="entry name" value="GH"/>
</dbReference>
<dbReference type="InterPro" id="IPR036962">
    <property type="entry name" value="Glyco_hydro_3_N_sf"/>
</dbReference>
<dbReference type="InterPro" id="IPR051915">
    <property type="entry name" value="Cellulose_Degrad_GH3"/>
</dbReference>
<dbReference type="SUPFAM" id="SSF52279">
    <property type="entry name" value="Beta-D-glucan exohydrolase, C-terminal domain"/>
    <property type="match status" value="1"/>
</dbReference>
<dbReference type="EC" id="3.2.1.21" evidence="3"/>
<dbReference type="SUPFAM" id="SSF51445">
    <property type="entry name" value="(Trans)glycosidases"/>
    <property type="match status" value="1"/>
</dbReference>
<keyword evidence="5" id="KW-0378">Hydrolase</keyword>
<evidence type="ECO:0000313" key="8">
    <source>
        <dbReference type="EMBL" id="AHF25063.1"/>
    </source>
</evidence>
<dbReference type="InterPro" id="IPR036881">
    <property type="entry name" value="Glyco_hydro_3_C_sf"/>
</dbReference>
<reference evidence="8" key="1">
    <citation type="journal article" date="2013" name="PLoS ONE">
        <title>Metagenomic insights into the carbohydrate-active enzymes carried by the microorganisms adhering to solid digesta in the rumen of cows.</title>
        <authorList>
            <person name="Wang L."/>
            <person name="Hatem A."/>
            <person name="Catalyurek U.V."/>
            <person name="Morrison M."/>
            <person name="Yu Z."/>
        </authorList>
    </citation>
    <scope>NUCLEOTIDE SEQUENCE</scope>
</reference>
<dbReference type="Gene3D" id="3.20.20.300">
    <property type="entry name" value="Glycoside hydrolase, family 3, N-terminal domain"/>
    <property type="match status" value="1"/>
</dbReference>
<keyword evidence="6" id="KW-0326">Glycosidase</keyword>
<evidence type="ECO:0000259" key="7">
    <source>
        <dbReference type="Pfam" id="PF00933"/>
    </source>
</evidence>